<keyword evidence="8" id="KW-1185">Reference proteome</keyword>
<feature type="transmembrane region" description="Helical" evidence="6">
    <location>
        <begin position="385"/>
        <end position="405"/>
    </location>
</feature>
<accession>A0A495W6H8</accession>
<dbReference type="OrthoDB" id="9787548at2"/>
<feature type="transmembrane region" description="Helical" evidence="6">
    <location>
        <begin position="12"/>
        <end position="28"/>
    </location>
</feature>
<evidence type="ECO:0000256" key="2">
    <source>
        <dbReference type="ARBA" id="ARBA00022448"/>
    </source>
</evidence>
<evidence type="ECO:0000313" key="8">
    <source>
        <dbReference type="Proteomes" id="UP000282084"/>
    </source>
</evidence>
<comment type="subcellular location">
    <subcellularLocation>
        <location evidence="1">Membrane</location>
        <topology evidence="1">Multi-pass membrane protein</topology>
    </subcellularLocation>
</comment>
<keyword evidence="3 6" id="KW-0812">Transmembrane</keyword>
<dbReference type="PANTHER" id="PTHR11706:SF33">
    <property type="entry name" value="NATURAL RESISTANCE-ASSOCIATED MACROPHAGE PROTEIN 2"/>
    <property type="match status" value="1"/>
</dbReference>
<dbReference type="Proteomes" id="UP000282084">
    <property type="component" value="Unassembled WGS sequence"/>
</dbReference>
<dbReference type="AlphaFoldDB" id="A0A495W6H8"/>
<dbReference type="NCBIfam" id="NF001923">
    <property type="entry name" value="PRK00701.1"/>
    <property type="match status" value="1"/>
</dbReference>
<feature type="transmembrane region" description="Helical" evidence="6">
    <location>
        <begin position="345"/>
        <end position="365"/>
    </location>
</feature>
<dbReference type="NCBIfam" id="TIGR01197">
    <property type="entry name" value="nramp"/>
    <property type="match status" value="1"/>
</dbReference>
<feature type="transmembrane region" description="Helical" evidence="6">
    <location>
        <begin position="123"/>
        <end position="143"/>
    </location>
</feature>
<dbReference type="InterPro" id="IPR001046">
    <property type="entry name" value="NRAMP_fam"/>
</dbReference>
<evidence type="ECO:0000256" key="1">
    <source>
        <dbReference type="ARBA" id="ARBA00004141"/>
    </source>
</evidence>
<feature type="transmembrane region" description="Helical" evidence="6">
    <location>
        <begin position="321"/>
        <end position="339"/>
    </location>
</feature>
<gene>
    <name evidence="7" type="ORF">C8E97_4956</name>
</gene>
<dbReference type="RefSeq" id="WP_121007859.1">
    <property type="nucleotide sequence ID" value="NZ_RBXO01000001.1"/>
</dbReference>
<evidence type="ECO:0000256" key="5">
    <source>
        <dbReference type="ARBA" id="ARBA00023136"/>
    </source>
</evidence>
<name>A0A495W6H8_9PSEU</name>
<comment type="caution">
    <text evidence="7">The sequence shown here is derived from an EMBL/GenBank/DDBJ whole genome shotgun (WGS) entry which is preliminary data.</text>
</comment>
<sequence length="407" mass="41688">MVGLPVAARLRSAAVVMGPAFVVAVAYVDPGNFATNMAGGASHGHLLLWVIVGASLLAMFVQYQSAKLGVVTGRNLPELCREHYPRPVAVLLWAQAELVAMATDLAEFVGAAVALNLLFDVPLLPAALITAAVSAGILGLAPVRRRGFESVIIGLLGVVLGGFLYQALRLGPPTGAAAGLVPGFAGADSVLLATGMLGATVMPHVIYLHSALTQRHHHPDPAVRARTLRAGRVDIVVALGIAGLVNAGMLIVAAGAFHTAGAPPRKSLEDMHSGLGDVLGPGAALAFALALLASGLAASSVGTYSGQVVMEGFLRRRVPPALRRLLTMAPALCVLAAGVDPTQALVLSQVVLSFGIPFALVPLVLLGRRADVMGESADRRATTWFGVAGAVLISGLNVFLVVRTITG</sequence>
<dbReference type="GO" id="GO:0005384">
    <property type="term" value="F:manganese ion transmembrane transporter activity"/>
    <property type="evidence" value="ECO:0007669"/>
    <property type="project" value="TreeGrafter"/>
</dbReference>
<dbReference type="GO" id="GO:0015086">
    <property type="term" value="F:cadmium ion transmembrane transporter activity"/>
    <property type="evidence" value="ECO:0007669"/>
    <property type="project" value="TreeGrafter"/>
</dbReference>
<feature type="transmembrane region" description="Helical" evidence="6">
    <location>
        <begin position="233"/>
        <end position="258"/>
    </location>
</feature>
<dbReference type="GO" id="GO:0005886">
    <property type="term" value="C:plasma membrane"/>
    <property type="evidence" value="ECO:0007669"/>
    <property type="project" value="TreeGrafter"/>
</dbReference>
<protein>
    <submittedName>
        <fullName evidence="7">Manganese transport protein</fullName>
    </submittedName>
</protein>
<feature type="transmembrane region" description="Helical" evidence="6">
    <location>
        <begin position="40"/>
        <end position="63"/>
    </location>
</feature>
<dbReference type="EMBL" id="RBXO01000001">
    <property type="protein sequence ID" value="RKT56263.1"/>
    <property type="molecule type" value="Genomic_DNA"/>
</dbReference>
<dbReference type="PANTHER" id="PTHR11706">
    <property type="entry name" value="SOLUTE CARRIER PROTEIN FAMILY 11 MEMBER"/>
    <property type="match status" value="1"/>
</dbReference>
<evidence type="ECO:0000256" key="3">
    <source>
        <dbReference type="ARBA" id="ARBA00022692"/>
    </source>
</evidence>
<evidence type="ECO:0000256" key="6">
    <source>
        <dbReference type="SAM" id="Phobius"/>
    </source>
</evidence>
<feature type="transmembrane region" description="Helical" evidence="6">
    <location>
        <begin position="278"/>
        <end position="301"/>
    </location>
</feature>
<evidence type="ECO:0000256" key="4">
    <source>
        <dbReference type="ARBA" id="ARBA00022989"/>
    </source>
</evidence>
<feature type="transmembrane region" description="Helical" evidence="6">
    <location>
        <begin position="190"/>
        <end position="212"/>
    </location>
</feature>
<keyword evidence="4 6" id="KW-1133">Transmembrane helix</keyword>
<dbReference type="NCBIfam" id="NF037982">
    <property type="entry name" value="Nramp_1"/>
    <property type="match status" value="1"/>
</dbReference>
<keyword evidence="5 6" id="KW-0472">Membrane</keyword>
<evidence type="ECO:0000313" key="7">
    <source>
        <dbReference type="EMBL" id="RKT56263.1"/>
    </source>
</evidence>
<reference evidence="7 8" key="1">
    <citation type="submission" date="2018-10" db="EMBL/GenBank/DDBJ databases">
        <title>Sequencing the genomes of 1000 actinobacteria strains.</title>
        <authorList>
            <person name="Klenk H.-P."/>
        </authorList>
    </citation>
    <scope>NUCLEOTIDE SEQUENCE [LARGE SCALE GENOMIC DNA]</scope>
    <source>
        <strain evidence="7 8">DSM 43800</strain>
    </source>
</reference>
<feature type="transmembrane region" description="Helical" evidence="6">
    <location>
        <begin position="150"/>
        <end position="170"/>
    </location>
</feature>
<dbReference type="PRINTS" id="PR00447">
    <property type="entry name" value="NATRESASSCMP"/>
</dbReference>
<organism evidence="7 8">
    <name type="scientific">Saccharothrix australiensis</name>
    <dbReference type="NCBI Taxonomy" id="2072"/>
    <lineage>
        <taxon>Bacteria</taxon>
        <taxon>Bacillati</taxon>
        <taxon>Actinomycetota</taxon>
        <taxon>Actinomycetes</taxon>
        <taxon>Pseudonocardiales</taxon>
        <taxon>Pseudonocardiaceae</taxon>
        <taxon>Saccharothrix</taxon>
    </lineage>
</organism>
<proteinExistence type="predicted"/>
<keyword evidence="2" id="KW-0813">Transport</keyword>
<dbReference type="GO" id="GO:0034755">
    <property type="term" value="P:iron ion transmembrane transport"/>
    <property type="evidence" value="ECO:0007669"/>
    <property type="project" value="TreeGrafter"/>
</dbReference>
<dbReference type="Pfam" id="PF01566">
    <property type="entry name" value="Nramp"/>
    <property type="match status" value="1"/>
</dbReference>